<dbReference type="AlphaFoldDB" id="A0A371HNM2"/>
<organism evidence="1 2">
    <name type="scientific">Mucuna pruriens</name>
    <name type="common">Velvet bean</name>
    <name type="synonym">Dolichos pruriens</name>
    <dbReference type="NCBI Taxonomy" id="157652"/>
    <lineage>
        <taxon>Eukaryota</taxon>
        <taxon>Viridiplantae</taxon>
        <taxon>Streptophyta</taxon>
        <taxon>Embryophyta</taxon>
        <taxon>Tracheophyta</taxon>
        <taxon>Spermatophyta</taxon>
        <taxon>Magnoliopsida</taxon>
        <taxon>eudicotyledons</taxon>
        <taxon>Gunneridae</taxon>
        <taxon>Pentapetalae</taxon>
        <taxon>rosids</taxon>
        <taxon>fabids</taxon>
        <taxon>Fabales</taxon>
        <taxon>Fabaceae</taxon>
        <taxon>Papilionoideae</taxon>
        <taxon>50 kb inversion clade</taxon>
        <taxon>NPAAA clade</taxon>
        <taxon>indigoferoid/millettioid clade</taxon>
        <taxon>Phaseoleae</taxon>
        <taxon>Mucuna</taxon>
    </lineage>
</organism>
<comment type="caution">
    <text evidence="1">The sequence shown here is derived from an EMBL/GenBank/DDBJ whole genome shotgun (WGS) entry which is preliminary data.</text>
</comment>
<protein>
    <submittedName>
        <fullName evidence="1">Uncharacterized protein</fullName>
    </submittedName>
</protein>
<evidence type="ECO:0000313" key="2">
    <source>
        <dbReference type="Proteomes" id="UP000257109"/>
    </source>
</evidence>
<proteinExistence type="predicted"/>
<gene>
    <name evidence="1" type="ORF">CR513_12003</name>
</gene>
<accession>A0A371HNM2</accession>
<keyword evidence="2" id="KW-1185">Reference proteome</keyword>
<name>A0A371HNM2_MUCPR</name>
<dbReference type="Proteomes" id="UP000257109">
    <property type="component" value="Unassembled WGS sequence"/>
</dbReference>
<evidence type="ECO:0000313" key="1">
    <source>
        <dbReference type="EMBL" id="RDY04284.1"/>
    </source>
</evidence>
<feature type="non-terminal residue" evidence="1">
    <location>
        <position position="1"/>
    </location>
</feature>
<sequence>MELALSSFIGIKPHRHLRPSIPFILWRKGVTVKDYLYFVSYLLYLTWIHCQFLSTLKPSSKKKVIIRSKQHIDIFYQLKELIAVKLQSFNILLLKRTSSKFHNTISLPRPDYSLVFFDSFFLDPCLLKSMMSYLFTLIAKTTQLRHSNSRYLSKENICGVMLMATLLLLTNKDHDNIAHAK</sequence>
<dbReference type="EMBL" id="QJKJ01002106">
    <property type="protein sequence ID" value="RDY04284.1"/>
    <property type="molecule type" value="Genomic_DNA"/>
</dbReference>
<reference evidence="1" key="1">
    <citation type="submission" date="2018-05" db="EMBL/GenBank/DDBJ databases">
        <title>Draft genome of Mucuna pruriens seed.</title>
        <authorList>
            <person name="Nnadi N.E."/>
            <person name="Vos R."/>
            <person name="Hasami M.H."/>
            <person name="Devisetty U.K."/>
            <person name="Aguiy J.C."/>
        </authorList>
    </citation>
    <scope>NUCLEOTIDE SEQUENCE [LARGE SCALE GENOMIC DNA]</scope>
    <source>
        <strain evidence="1">JCA_2017</strain>
    </source>
</reference>